<dbReference type="Proteomes" id="UP000033607">
    <property type="component" value="Unassembled WGS sequence"/>
</dbReference>
<proteinExistence type="predicted"/>
<accession>A0A0F5YFB2</accession>
<feature type="transmembrane region" description="Helical" evidence="1">
    <location>
        <begin position="130"/>
        <end position="152"/>
    </location>
</feature>
<dbReference type="InterPro" id="IPR016923">
    <property type="entry name" value="UCP029509"/>
</dbReference>
<evidence type="ECO:0000313" key="3">
    <source>
        <dbReference type="EMBL" id="KKD37332.1"/>
    </source>
</evidence>
<protein>
    <submittedName>
        <fullName evidence="3">Membrane protein</fullName>
    </submittedName>
</protein>
<dbReference type="EMBL" id="LATL02000348">
    <property type="protein sequence ID" value="KKD37332.1"/>
    <property type="molecule type" value="Genomic_DNA"/>
</dbReference>
<dbReference type="PATRIC" id="fig|1637645.4.peg.6808"/>
<evidence type="ECO:0000313" key="4">
    <source>
        <dbReference type="Proteomes" id="UP000033607"/>
    </source>
</evidence>
<dbReference type="InterPro" id="IPR019251">
    <property type="entry name" value="DUF2231_TM"/>
</dbReference>
<feature type="domain" description="DUF2231" evidence="2">
    <location>
        <begin position="31"/>
        <end position="164"/>
    </location>
</feature>
<keyword evidence="1" id="KW-1133">Transmembrane helix</keyword>
<name>A0A0F5YFB2_9CYAN</name>
<evidence type="ECO:0000256" key="1">
    <source>
        <dbReference type="SAM" id="Phobius"/>
    </source>
</evidence>
<dbReference type="Pfam" id="PF09990">
    <property type="entry name" value="DUF2231"/>
    <property type="match status" value="1"/>
</dbReference>
<dbReference type="RefSeq" id="WP_046279359.1">
    <property type="nucleotide sequence ID" value="NZ_LATL02000348.1"/>
</dbReference>
<dbReference type="PIRSF" id="PIRSF029509">
    <property type="entry name" value="UCP029509"/>
    <property type="match status" value="1"/>
</dbReference>
<dbReference type="OrthoDB" id="2873672at2"/>
<dbReference type="AlphaFoldDB" id="A0A0F5YFB2"/>
<organism evidence="3 4">
    <name type="scientific">Limnoraphis robusta CS-951</name>
    <dbReference type="NCBI Taxonomy" id="1637645"/>
    <lineage>
        <taxon>Bacteria</taxon>
        <taxon>Bacillati</taxon>
        <taxon>Cyanobacteriota</taxon>
        <taxon>Cyanophyceae</taxon>
        <taxon>Oscillatoriophycideae</taxon>
        <taxon>Oscillatoriales</taxon>
        <taxon>Sirenicapillariaceae</taxon>
        <taxon>Limnoraphis</taxon>
    </lineage>
</organism>
<comment type="caution">
    <text evidence="3">The sequence shown here is derived from an EMBL/GenBank/DDBJ whole genome shotgun (WGS) entry which is preliminary data.</text>
</comment>
<sequence length="173" mass="19053">MNQYPNIPPFIENDQQEYYDSGVPSKVAVAGHPLHPLIVTFPIAFLVGVLGTDIGYWLTRDIFWARASVLLLVAGLLTGLLAAITGMIDFLEIDRVRQHSAGWIHMIGNIIALVLSGISLFFRWEQPGDFILFTGLILSLIVASVLGLTGWFGAELVYRHKVAVIGNGIQQRP</sequence>
<feature type="transmembrane region" description="Helical" evidence="1">
    <location>
        <begin position="103"/>
        <end position="124"/>
    </location>
</feature>
<feature type="transmembrane region" description="Helical" evidence="1">
    <location>
        <begin position="64"/>
        <end position="91"/>
    </location>
</feature>
<evidence type="ECO:0000259" key="2">
    <source>
        <dbReference type="Pfam" id="PF09990"/>
    </source>
</evidence>
<reference evidence="3 4" key="1">
    <citation type="submission" date="2015-06" db="EMBL/GenBank/DDBJ databases">
        <title>Draft genome assembly of filamentous brackish cyanobacterium Limnoraphis robusta strain CS-951.</title>
        <authorList>
            <person name="Willis A."/>
            <person name="Parks M."/>
            <person name="Burford M.A."/>
        </authorList>
    </citation>
    <scope>NUCLEOTIDE SEQUENCE [LARGE SCALE GENOMIC DNA]</scope>
    <source>
        <strain evidence="3 4">CS-951</strain>
    </source>
</reference>
<keyword evidence="1" id="KW-0812">Transmembrane</keyword>
<keyword evidence="1" id="KW-0472">Membrane</keyword>
<gene>
    <name evidence="3" type="ORF">WN50_14955</name>
</gene>
<feature type="transmembrane region" description="Helical" evidence="1">
    <location>
        <begin position="34"/>
        <end position="58"/>
    </location>
</feature>